<protein>
    <submittedName>
        <fullName evidence="1">Gp35 hinge connector of long tail fiber proximal connector</fullName>
    </submittedName>
</protein>
<accession>D9I6I0</accession>
<dbReference type="Proteomes" id="UP000000330">
    <property type="component" value="Segment"/>
</dbReference>
<proteinExistence type="predicted"/>
<name>D9I6I0_9CAUD</name>
<dbReference type="GeneID" id="10323233"/>
<dbReference type="KEGG" id="vg:10323233"/>
<reference evidence="1 2" key="1">
    <citation type="journal article" date="2010" name="Virol. J.">
        <title>Genomes of the T4-related bacteriophages as windows on microbial genome evolution.</title>
        <authorList>
            <person name="Petrov V.M."/>
            <person name="Ratnayaka S."/>
            <person name="Nolan J.M."/>
            <person name="Miller E.S."/>
            <person name="Karam J.D."/>
        </authorList>
    </citation>
    <scope>NUCLEOTIDE SEQUENCE [LARGE SCALE GENOMIC DNA]</scope>
    <source>
        <strain evidence="1">Acj133</strain>
    </source>
</reference>
<dbReference type="RefSeq" id="YP_004300827.1">
    <property type="nucleotide sequence ID" value="NC_015250.1"/>
</dbReference>
<gene>
    <name evidence="1" type="primary">35</name>
    <name evidence="1" type="ORF">Acj133p246</name>
</gene>
<evidence type="ECO:0000313" key="1">
    <source>
        <dbReference type="EMBL" id="ADJ19561.1"/>
    </source>
</evidence>
<dbReference type="EMBL" id="HM114315">
    <property type="protein sequence ID" value="ADJ19561.1"/>
    <property type="molecule type" value="Genomic_DNA"/>
</dbReference>
<keyword evidence="2" id="KW-1185">Reference proteome</keyword>
<evidence type="ECO:0000313" key="2">
    <source>
        <dbReference type="Proteomes" id="UP000000330"/>
    </source>
</evidence>
<sequence>MAQHLMASLNDERVQVQTVSESNSVAFKLNVAGVTRHSSPQVPYVMLNDTPLGVQTFGNGINVRVLGANNTILDRKEFQTTNVDGTVNSAFVSYMNAITGIAIISSGPNMKASPAIDAWFSQSYSIAWPGAFICNNYDVAYVATYSGASKRIVMEANLCDDGTDKGRATIETVYDSLSDIGATGFAYKAIYDPTEYSSESLYELKRYPVDNVLISPFNEYGIVPGTNMLLSCELFASQSLIQAGMTTRLNLRWYNGSTLVDAKSFEVNALTPDKWIKFDEYVKVPLNANGFTIVVSRYPRNNAIAARAAVRSLVFNLVSGPDELSTDAAIGVNGIKTSNFIQGTESSKRIMNLPDSTTTPRNFVSLNDVHELPLTY</sequence>
<organism evidence="1 2">
    <name type="scientific">Acinetobacter phage 133</name>
    <dbReference type="NCBI Taxonomy" id="2919552"/>
    <lineage>
        <taxon>Viruses</taxon>
        <taxon>Duplodnaviria</taxon>
        <taxon>Heunggongvirae</taxon>
        <taxon>Uroviricota</taxon>
        <taxon>Caudoviricetes</taxon>
        <taxon>Pantevenvirales</taxon>
        <taxon>Straboviridae</taxon>
        <taxon>Tevenvirinae</taxon>
        <taxon>Centumtrigintavirus</taxon>
        <taxon>Centumtrigintavirus cv133</taxon>
        <taxon>Acinetobacter virus 133</taxon>
    </lineage>
</organism>